<gene>
    <name evidence="4" type="ORF">IP91_04068</name>
</gene>
<dbReference type="Pfam" id="PF08401">
    <property type="entry name" value="ArdcN"/>
    <property type="match status" value="1"/>
</dbReference>
<organism evidence="4 5">
    <name type="scientific">Pseudoduganella lurida</name>
    <dbReference type="NCBI Taxonomy" id="1036180"/>
    <lineage>
        <taxon>Bacteria</taxon>
        <taxon>Pseudomonadati</taxon>
        <taxon>Pseudomonadota</taxon>
        <taxon>Betaproteobacteria</taxon>
        <taxon>Burkholderiales</taxon>
        <taxon>Oxalobacteraceae</taxon>
        <taxon>Telluria group</taxon>
        <taxon>Pseudoduganella</taxon>
    </lineage>
</organism>
<dbReference type="InterPro" id="IPR013610">
    <property type="entry name" value="ArdC_N"/>
</dbReference>
<accession>A0A562R0H9</accession>
<name>A0A562R0H9_9BURK</name>
<feature type="domain" description="N-terminal" evidence="2">
    <location>
        <begin position="9"/>
        <end position="126"/>
    </location>
</feature>
<feature type="compositionally biased region" description="Basic and acidic residues" evidence="1">
    <location>
        <begin position="1023"/>
        <end position="1032"/>
    </location>
</feature>
<evidence type="ECO:0000313" key="4">
    <source>
        <dbReference type="EMBL" id="TWI62547.1"/>
    </source>
</evidence>
<dbReference type="Pfam" id="PF18818">
    <property type="entry name" value="MPTase-PolyVal"/>
    <property type="match status" value="1"/>
</dbReference>
<feature type="domain" description="Polyvalent protein metallopeptidase" evidence="3">
    <location>
        <begin position="157"/>
        <end position="282"/>
    </location>
</feature>
<dbReference type="InterPro" id="IPR041459">
    <property type="entry name" value="MPTase-PolyVal"/>
</dbReference>
<comment type="caution">
    <text evidence="4">The sequence shown here is derived from an EMBL/GenBank/DDBJ whole genome shotgun (WGS) entry which is preliminary data.</text>
</comment>
<keyword evidence="5" id="KW-1185">Reference proteome</keyword>
<dbReference type="EMBL" id="VLLB01000008">
    <property type="protein sequence ID" value="TWI62547.1"/>
    <property type="molecule type" value="Genomic_DNA"/>
</dbReference>
<sequence length="1044" mass="114148">MNDVVNPFVQKVAEQLIRQLEQGTAPWQKPWQPGEPGAGLPVNASTGKRYQGINAIHLMSQGYEDDRWMTYKQAQSVGAQVRKGEKGTPVQYWKFSEERTKTDDNDRPVLDAEGRQVKETVRLPRPALFMATVFNAQQIDGLPAPQARPQPAWKASEQAEAILKGSGATFKSIERDAAFYTSRTDEIYMPSRDRFATASQFYATALHELGHWTGHESRLDRDLSHPFGSEGYAREELRAEIASMIVGGELGIGHDPGQHAAYVGSWIKALRDDPLEIFRAASDAEKINSYVKNLANIQSPEQRALQDSVDAQKVADFIAANRNLLPSKVALNTREAEPSLQSVLADEKRMQALDGEVNELLRGLNAQQVAETHAVIRTTLHRPDAVDATREAVAAQNALPKPPSSDVEDGQLVADFIAANVNLLPEKVAENTLAAPAALRGILGDTERMAHLALMTDTLLDHINRAYVDRTHAVIAETLGRKDAPQRAERARESEARLPVWRPSEADQAQQVADFIAANQNLRPEKIIANTRDASPQLQAVLRDDVVMEKIRPQVMAKLEGINERYVDSAFTVAIEAARREAPREVADVLNLPALQDQQAEMVKRAEALQPQARHAAGVDAGGTAWDAQQRAFELDQLREQAVRQDVHSTVEDLAGAAAVTRQAEAARQRAGNDDARQFIDALRAAQRQGEQASIVPQSTREEFSEVLRKAGCVVEDQHPVIDGAEHRIPLRQGSSQAGPAFAVYAVQPAAQPYGYVLTPENGNEVHWRGKGYVLDAADKEALNEQAAGRLRERGAREEAAHEEAAERVRERMRGLRPVEAPTPYMLEKGLVPQAGALTDSEGKLTCLPLTDVRGKVWSAQYVDADGQVGFEPGTRKAGCFHAVGGSGALATAPALVIAADYASASTLSSCLGFATVAAMEAGNVAEVAKDLRQRYPDKPVIIAADRLQHAAPEHSADMRSEMLEVADARVIQPIFAPRESEDSRRPLASFNDLARRSELGSDGVRRQAAQAVNAEMKKVREHGVSLEEVRQQARGRRNSVGTG</sequence>
<dbReference type="GO" id="GO:0003697">
    <property type="term" value="F:single-stranded DNA binding"/>
    <property type="evidence" value="ECO:0007669"/>
    <property type="project" value="InterPro"/>
</dbReference>
<reference evidence="4 5" key="1">
    <citation type="journal article" date="2015" name="Stand. Genomic Sci.">
        <title>Genomic Encyclopedia of Bacterial and Archaeal Type Strains, Phase III: the genomes of soil and plant-associated and newly described type strains.</title>
        <authorList>
            <person name="Whitman W.B."/>
            <person name="Woyke T."/>
            <person name="Klenk H.P."/>
            <person name="Zhou Y."/>
            <person name="Lilburn T.G."/>
            <person name="Beck B.J."/>
            <person name="De Vos P."/>
            <person name="Vandamme P."/>
            <person name="Eisen J.A."/>
            <person name="Garrity G."/>
            <person name="Hugenholtz P."/>
            <person name="Kyrpides N.C."/>
        </authorList>
    </citation>
    <scope>NUCLEOTIDE SEQUENCE [LARGE SCALE GENOMIC DNA]</scope>
    <source>
        <strain evidence="4 5">CGMCC 1.10822</strain>
    </source>
</reference>
<evidence type="ECO:0000313" key="5">
    <source>
        <dbReference type="Proteomes" id="UP000318431"/>
    </source>
</evidence>
<dbReference type="OrthoDB" id="784829at2"/>
<dbReference type="AlphaFoldDB" id="A0A562R0H9"/>
<proteinExistence type="predicted"/>
<feature type="region of interest" description="Disordered" evidence="1">
    <location>
        <begin position="1023"/>
        <end position="1044"/>
    </location>
</feature>
<protein>
    <submittedName>
        <fullName evidence="4">Antirestriction protein ArdC</fullName>
    </submittedName>
</protein>
<dbReference type="Proteomes" id="UP000318431">
    <property type="component" value="Unassembled WGS sequence"/>
</dbReference>
<evidence type="ECO:0000259" key="3">
    <source>
        <dbReference type="Pfam" id="PF18818"/>
    </source>
</evidence>
<evidence type="ECO:0000259" key="2">
    <source>
        <dbReference type="Pfam" id="PF08401"/>
    </source>
</evidence>
<evidence type="ECO:0000256" key="1">
    <source>
        <dbReference type="SAM" id="MobiDB-lite"/>
    </source>
</evidence>